<dbReference type="OrthoDB" id="9757947at2"/>
<feature type="chain" id="PRO_5011644106" evidence="1">
    <location>
        <begin position="28"/>
        <end position="898"/>
    </location>
</feature>
<dbReference type="Proteomes" id="UP000199053">
    <property type="component" value="Unassembled WGS sequence"/>
</dbReference>
<sequence>MKKLYSEELKILLFLLLLFCLSCPSYAYARPAPATSWVENSPASLSCDFVDSASGDSDGVVFVGNEGKVYYMDSTSAKSLSPSLSTKCYLTTQKDFTAVAYGNGKFMALTEDEWFTGTVSGSAISWSKGGTNAALSSSGPFTGVVHVAGDVFMAVTPKGGLFRLEGSNIHEVVGVLLPEMGSSSLVKGITRLNDSVFIIYGYADSVGVNAFRVKFLGTTLTAAIDPAVNMFTDSQYKIKQSGQPVEINDLVIVDAAKWYVAGQNGVFGYCTGDLSLSGVEFDLTTGSVLSTPITNNFNAVGIMIHSGSQKGYGVTEGGRIFYTSLDSLSVRTTREYYPGLSSEDYKTVCMFTIADSQNYVRAYLSGNNGQCFCSRFGGSIEHRGSFVSSSDSSIFQSDINSVCTVSESRVVVGGKDGLLARGDKDSDGVFNWTKCGFQELGTMTVHEIHSCGNFIYVVYATGTNKFKVATLDLDGNFQSVSSEFNAEFKNSLAVKPDGPNKVYVGTDSGMYTFIPDIVYSYKNSNPNINYAALAAKDAFALYMAEVTGGDSVLYKSTNPGVGGWVSAEIKSFSGKTIACLLMIGDDLYIGGKDTVAGKAFLAKYDGTAFTEFSVGPDNVELLKLWSYGNYIYALGDSSNGYVYNYNLETNVWTSEYVNVIELYGLSGSGIGGFIMAGGESGRVFRTKIESGSGGGEETSTEVLPATGEDADLIASNNPVKRTSVELHKQFNTAPDFEPVGNVEDFTTKTTLAAASVHCFKFNVTPDTDIFINDCHLYKLISATSSSTDYVRINIIPNIADHEHGTFWVTDTNGNLKVSGEQLRASITYTIYFVIEDNGRVFDADPTLGCIADPTIFGSTGSGSGGGCVLNSQADGSIELVGLVILGVLGMCLRIRRKQ</sequence>
<keyword evidence="3" id="KW-1185">Reference proteome</keyword>
<feature type="signal peptide" evidence="1">
    <location>
        <begin position="1"/>
        <end position="27"/>
    </location>
</feature>
<gene>
    <name evidence="2" type="ORF">SAMN05660337_1299</name>
</gene>
<dbReference type="STRING" id="246191.SAMN05660337_1299"/>
<evidence type="ECO:0000256" key="1">
    <source>
        <dbReference type="SAM" id="SignalP"/>
    </source>
</evidence>
<name>A0A1G9EX50_9BACT</name>
<keyword evidence="1" id="KW-0732">Signal</keyword>
<proteinExistence type="predicted"/>
<reference evidence="3" key="1">
    <citation type="submission" date="2016-10" db="EMBL/GenBank/DDBJ databases">
        <authorList>
            <person name="Varghese N."/>
            <person name="Submissions S."/>
        </authorList>
    </citation>
    <scope>NUCLEOTIDE SEQUENCE [LARGE SCALE GENOMIC DNA]</scope>
    <source>
        <strain evidence="3">DSM 16995</strain>
    </source>
</reference>
<dbReference type="SUPFAM" id="SSF69322">
    <property type="entry name" value="Tricorn protease domain 2"/>
    <property type="match status" value="1"/>
</dbReference>
<dbReference type="AlphaFoldDB" id="A0A1G9EX50"/>
<protein>
    <submittedName>
        <fullName evidence="2">Uncharacterized protein</fullName>
    </submittedName>
</protein>
<dbReference type="EMBL" id="FNGA01000002">
    <property type="protein sequence ID" value="SDK80679.1"/>
    <property type="molecule type" value="Genomic_DNA"/>
</dbReference>
<dbReference type="RefSeq" id="WP_092159443.1">
    <property type="nucleotide sequence ID" value="NZ_FNGA01000002.1"/>
</dbReference>
<accession>A0A1G9EX50</accession>
<organism evidence="2 3">
    <name type="scientific">Maridesulfovibrio ferrireducens</name>
    <dbReference type="NCBI Taxonomy" id="246191"/>
    <lineage>
        <taxon>Bacteria</taxon>
        <taxon>Pseudomonadati</taxon>
        <taxon>Thermodesulfobacteriota</taxon>
        <taxon>Desulfovibrionia</taxon>
        <taxon>Desulfovibrionales</taxon>
        <taxon>Desulfovibrionaceae</taxon>
        <taxon>Maridesulfovibrio</taxon>
    </lineage>
</organism>
<evidence type="ECO:0000313" key="2">
    <source>
        <dbReference type="EMBL" id="SDK80679.1"/>
    </source>
</evidence>
<dbReference type="SUPFAM" id="SSF101898">
    <property type="entry name" value="NHL repeat"/>
    <property type="match status" value="1"/>
</dbReference>
<evidence type="ECO:0000313" key="3">
    <source>
        <dbReference type="Proteomes" id="UP000199053"/>
    </source>
</evidence>